<dbReference type="EMBL" id="CP002390">
    <property type="protein sequence ID" value="EFE27897.1"/>
    <property type="molecule type" value="Genomic_DNA"/>
</dbReference>
<name>D6GSR2_FILAD</name>
<dbReference type="AlphaFoldDB" id="D6GSR2"/>
<feature type="signal peptide" evidence="1">
    <location>
        <begin position="1"/>
        <end position="25"/>
    </location>
</feature>
<evidence type="ECO:0008006" key="4">
    <source>
        <dbReference type="Google" id="ProtNLM"/>
    </source>
</evidence>
<evidence type="ECO:0000256" key="1">
    <source>
        <dbReference type="SAM" id="SignalP"/>
    </source>
</evidence>
<dbReference type="Pfam" id="PF09826">
    <property type="entry name" value="Beta_propel"/>
    <property type="match status" value="1"/>
</dbReference>
<gene>
    <name evidence="2" type="ordered locus">HMPREF0389_01149</name>
</gene>
<dbReference type="Proteomes" id="UP000007468">
    <property type="component" value="Chromosome"/>
</dbReference>
<dbReference type="InterPro" id="IPR019198">
    <property type="entry name" value="Beta_propeller_containing"/>
</dbReference>
<dbReference type="PATRIC" id="fig|546269.5.peg.58"/>
<dbReference type="RefSeq" id="WP_014261729.1">
    <property type="nucleotide sequence ID" value="NC_016630.1"/>
</dbReference>
<keyword evidence="3" id="KW-1185">Reference proteome</keyword>
<dbReference type="OrthoDB" id="9778998at2"/>
<dbReference type="eggNOG" id="COG4880">
    <property type="taxonomic scope" value="Bacteria"/>
</dbReference>
<proteinExistence type="predicted"/>
<evidence type="ECO:0000313" key="3">
    <source>
        <dbReference type="Proteomes" id="UP000007468"/>
    </source>
</evidence>
<sequence length="713" mass="80933">MKKRLVSTMIMVLIASIICCTTAFAYGKKSTDTKQVNIYETMEIQLNKSDDKIRDKIVFTNLDGKVLPYFLNQKSPNTYLILPLYGENEEIKMKINLNPKDYTLKNTKEVFYLDNEQNAKELQTHLSQYYRTMDYGLKDGMLAIEEEAGAATPAKEKRDYSETNHQVEGVEEGHVIKTDGQYIYYISDDSVMITKAEKGKLSIQKTLVLPENVIPMELYVDQKKLIVIGDFYNPNYYDPHIDSVTPYGGTVTLVYDVTNIEQPKKIRELVQQGYYLSSRKNGKVVHVVTQNAPFVSMPMAEDTKSPQRDIGILKEELNGTKAPHNVARYDKIIVFPGNYTSNMVTMTSFDVATNRSAEQISYIGNGEELYLSQNDLVISYTGYPRTEETLAKDSAKKSNIQPKGYPFYWEPYTFLNRFRLQGTKATYIGSNRIKGTLLNQFALDEHDGFLRVAFTSERNGGNGIAVFDSKMNLVSSLNGLARGERIYSVRFMQDRAYLVTFKEVDPFFVIDLKKATAPKVMGYLKLPGYSTYLHPIDQNHVLGFGYSVKQERNRIVNDGVKVAIFDVTNVSKPVVCSEQLIGKQGTYSDLGYTHKALLYHPTKKYLGFPITVATPDLRKSSIGSVDFQGAYFYQISPKYELKKKGQISHVTKELTFGGYNYNISGMVYIDDVIYAISHDKVSSHEDGALRQIDEKYWERLPQKNPTVGSIAVD</sequence>
<dbReference type="KEGG" id="faa:HMPREF0389_01149"/>
<feature type="chain" id="PRO_5003084147" description="Beta propeller domain protein" evidence="1">
    <location>
        <begin position="26"/>
        <end position="713"/>
    </location>
</feature>
<reference evidence="3" key="1">
    <citation type="submission" date="2010-12" db="EMBL/GenBank/DDBJ databases">
        <title>The genome sequence of Filifactor alocis strain ATCC 35896.</title>
        <authorList>
            <consortium name="The Broad Institute Genome Sequencing Platform"/>
            <person name="Ward D."/>
            <person name="Earl A."/>
            <person name="Feldgarden M."/>
            <person name="Young S.K."/>
            <person name="Gargeya S."/>
            <person name="Zeng Q."/>
            <person name="Alvarado L."/>
            <person name="Berlin A."/>
            <person name="Bochicchio J."/>
            <person name="Chapman S.B."/>
            <person name="Chen Z."/>
            <person name="Freedman E."/>
            <person name="Gellesch M."/>
            <person name="Goldberg J."/>
            <person name="Griggs A."/>
            <person name="Gujja S."/>
            <person name="Heilman E."/>
            <person name="Heiman D."/>
            <person name="Howarth C."/>
            <person name="Mehta T."/>
            <person name="Neiman D."/>
            <person name="Pearson M."/>
            <person name="Roberts A."/>
            <person name="Saif S."/>
            <person name="Shea T."/>
            <person name="Shenoy N."/>
            <person name="Sisk P."/>
            <person name="Stolte C."/>
            <person name="Sykes S."/>
            <person name="White J."/>
            <person name="Yandava C."/>
            <person name="Izard J."/>
            <person name="Blanton J.M."/>
            <person name="Baranova O.V."/>
            <person name="Tanner A.C."/>
            <person name="Dewhirst F.E."/>
            <person name="Haas B."/>
            <person name="Nusbaum C."/>
            <person name="Birren B."/>
        </authorList>
    </citation>
    <scope>NUCLEOTIDE SEQUENCE [LARGE SCALE GENOMIC DNA]</scope>
    <source>
        <strain evidence="3">ATCC 35896 / D40 B5</strain>
    </source>
</reference>
<evidence type="ECO:0000313" key="2">
    <source>
        <dbReference type="EMBL" id="EFE27897.1"/>
    </source>
</evidence>
<accession>D6GSR2</accession>
<keyword evidence="1" id="KW-0732">Signal</keyword>
<organism evidence="2 3">
    <name type="scientific">Filifactor alocis (strain ATCC 35896 / CCUG 47790 / D40 B5)</name>
    <name type="common">Fusobacterium alocis</name>
    <dbReference type="NCBI Taxonomy" id="546269"/>
    <lineage>
        <taxon>Bacteria</taxon>
        <taxon>Bacillati</taxon>
        <taxon>Bacillota</taxon>
        <taxon>Clostridia</taxon>
        <taxon>Peptostreptococcales</taxon>
        <taxon>Filifactoraceae</taxon>
        <taxon>Filifactor</taxon>
    </lineage>
</organism>
<protein>
    <recommendedName>
        <fullName evidence="4">Beta propeller domain protein</fullName>
    </recommendedName>
</protein>